<keyword evidence="1" id="KW-0805">Transcription regulation</keyword>
<keyword evidence="3" id="KW-0804">Transcription</keyword>
<dbReference type="InterPro" id="IPR039425">
    <property type="entry name" value="RNA_pol_sigma-70-like"/>
</dbReference>
<dbReference type="Pfam" id="PF04542">
    <property type="entry name" value="Sigma70_r2"/>
    <property type="match status" value="1"/>
</dbReference>
<evidence type="ECO:0000259" key="4">
    <source>
        <dbReference type="Pfam" id="PF04542"/>
    </source>
</evidence>
<evidence type="ECO:0000313" key="6">
    <source>
        <dbReference type="Proteomes" id="UP000239907"/>
    </source>
</evidence>
<dbReference type="SUPFAM" id="SSF88946">
    <property type="entry name" value="Sigma2 domain of RNA polymerase sigma factors"/>
    <property type="match status" value="1"/>
</dbReference>
<evidence type="ECO:0000313" key="5">
    <source>
        <dbReference type="EMBL" id="PQJ29074.1"/>
    </source>
</evidence>
<dbReference type="InterPro" id="IPR007627">
    <property type="entry name" value="RNA_pol_sigma70_r2"/>
</dbReference>
<proteinExistence type="predicted"/>
<evidence type="ECO:0000256" key="1">
    <source>
        <dbReference type="ARBA" id="ARBA00023015"/>
    </source>
</evidence>
<dbReference type="PANTHER" id="PTHR43133:SF51">
    <property type="entry name" value="RNA POLYMERASE SIGMA FACTOR"/>
    <property type="match status" value="1"/>
</dbReference>
<dbReference type="InterPro" id="IPR013325">
    <property type="entry name" value="RNA_pol_sigma_r2"/>
</dbReference>
<dbReference type="Gene3D" id="1.10.1740.10">
    <property type="match status" value="1"/>
</dbReference>
<name>A0A2S7U3V2_9BACT</name>
<evidence type="ECO:0000256" key="3">
    <source>
        <dbReference type="ARBA" id="ARBA00023163"/>
    </source>
</evidence>
<dbReference type="GO" id="GO:0006352">
    <property type="term" value="P:DNA-templated transcription initiation"/>
    <property type="evidence" value="ECO:0007669"/>
    <property type="project" value="InterPro"/>
</dbReference>
<comment type="caution">
    <text evidence="5">The sequence shown here is derived from an EMBL/GenBank/DDBJ whole genome shotgun (WGS) entry which is preliminary data.</text>
</comment>
<keyword evidence="6" id="KW-1185">Reference proteome</keyword>
<dbReference type="GO" id="GO:0016987">
    <property type="term" value="F:sigma factor activity"/>
    <property type="evidence" value="ECO:0007669"/>
    <property type="project" value="UniProtKB-KW"/>
</dbReference>
<dbReference type="EMBL" id="MQWA01000001">
    <property type="protein sequence ID" value="PQJ29074.1"/>
    <property type="molecule type" value="Genomic_DNA"/>
</dbReference>
<sequence>MKPPDKEFVYQLTDWQNRLFGYLVTSLGNVHDAHDVLQETNLVLWRKMDDFTPGSNFGAWARKCAYFQALAFLRERKRDRHLFDDDLLAQFAEE</sequence>
<dbReference type="OrthoDB" id="189100at2"/>
<dbReference type="RefSeq" id="WP_105043564.1">
    <property type="nucleotide sequence ID" value="NZ_MQWA01000001.1"/>
</dbReference>
<evidence type="ECO:0000256" key="2">
    <source>
        <dbReference type="ARBA" id="ARBA00023082"/>
    </source>
</evidence>
<dbReference type="PANTHER" id="PTHR43133">
    <property type="entry name" value="RNA POLYMERASE ECF-TYPE SIGMA FACTO"/>
    <property type="match status" value="1"/>
</dbReference>
<dbReference type="Proteomes" id="UP000239907">
    <property type="component" value="Unassembled WGS sequence"/>
</dbReference>
<reference evidence="5 6" key="1">
    <citation type="submission" date="2016-12" db="EMBL/GenBank/DDBJ databases">
        <title>Study of bacterial adaptation to deep sea.</title>
        <authorList>
            <person name="Song J."/>
            <person name="Yoshizawa S."/>
            <person name="Kogure K."/>
        </authorList>
    </citation>
    <scope>NUCLEOTIDE SEQUENCE [LARGE SCALE GENOMIC DNA]</scope>
    <source>
        <strain evidence="5 6">SAORIC-165</strain>
    </source>
</reference>
<gene>
    <name evidence="5" type="ORF">BSZ32_11615</name>
</gene>
<protein>
    <recommendedName>
        <fullName evidence="4">RNA polymerase sigma-70 region 2 domain-containing protein</fullName>
    </recommendedName>
</protein>
<keyword evidence="2" id="KW-0731">Sigma factor</keyword>
<accession>A0A2S7U3V2</accession>
<organism evidence="5 6">
    <name type="scientific">Rubritalea profundi</name>
    <dbReference type="NCBI Taxonomy" id="1658618"/>
    <lineage>
        <taxon>Bacteria</taxon>
        <taxon>Pseudomonadati</taxon>
        <taxon>Verrucomicrobiota</taxon>
        <taxon>Verrucomicrobiia</taxon>
        <taxon>Verrucomicrobiales</taxon>
        <taxon>Rubritaleaceae</taxon>
        <taxon>Rubritalea</taxon>
    </lineage>
</organism>
<feature type="domain" description="RNA polymerase sigma-70 region 2" evidence="4">
    <location>
        <begin position="14"/>
        <end position="78"/>
    </location>
</feature>
<dbReference type="AlphaFoldDB" id="A0A2S7U3V2"/>